<evidence type="ECO:0000259" key="14">
    <source>
        <dbReference type="SMART" id="SM00760"/>
    </source>
</evidence>
<dbReference type="NCBIfam" id="TIGR00362">
    <property type="entry name" value="DnaA"/>
    <property type="match status" value="1"/>
</dbReference>
<dbReference type="CDD" id="cd00009">
    <property type="entry name" value="AAA"/>
    <property type="match status" value="1"/>
</dbReference>
<dbReference type="Gene3D" id="1.10.8.60">
    <property type="match status" value="1"/>
</dbReference>
<dbReference type="Gene3D" id="1.10.1750.10">
    <property type="match status" value="1"/>
</dbReference>
<keyword evidence="3 8" id="KW-0235">DNA replication</keyword>
<dbReference type="PANTHER" id="PTHR30050:SF2">
    <property type="entry name" value="CHROMOSOMAL REPLICATION INITIATOR PROTEIN DNAA"/>
    <property type="match status" value="1"/>
</dbReference>
<dbReference type="InterPro" id="IPR010921">
    <property type="entry name" value="Trp_repressor/repl_initiator"/>
</dbReference>
<keyword evidence="2 8" id="KW-0963">Cytoplasm</keyword>
<feature type="compositionally biased region" description="Polar residues" evidence="12">
    <location>
        <begin position="115"/>
        <end position="130"/>
    </location>
</feature>
<comment type="caution">
    <text evidence="8">Lacks conserved residue(s) required for the propagation of feature annotation.</text>
</comment>
<evidence type="ECO:0000259" key="13">
    <source>
        <dbReference type="SMART" id="SM00382"/>
    </source>
</evidence>
<dbReference type="GO" id="GO:0005524">
    <property type="term" value="F:ATP binding"/>
    <property type="evidence" value="ECO:0007669"/>
    <property type="project" value="UniProtKB-UniRule"/>
</dbReference>
<keyword evidence="6 8" id="KW-0446">Lipid-binding</keyword>
<evidence type="ECO:0000256" key="3">
    <source>
        <dbReference type="ARBA" id="ARBA00022705"/>
    </source>
</evidence>
<dbReference type="Gene3D" id="3.40.50.300">
    <property type="entry name" value="P-loop containing nucleotide triphosphate hydrolases"/>
    <property type="match status" value="1"/>
</dbReference>
<evidence type="ECO:0000313" key="15">
    <source>
        <dbReference type="EMBL" id="RCL72566.1"/>
    </source>
</evidence>
<feature type="domain" description="AAA+ ATPase" evidence="13">
    <location>
        <begin position="167"/>
        <end position="388"/>
    </location>
</feature>
<evidence type="ECO:0000256" key="1">
    <source>
        <dbReference type="ARBA" id="ARBA00006583"/>
    </source>
</evidence>
<name>A0A368DML0_9PROT</name>
<dbReference type="GO" id="GO:0006275">
    <property type="term" value="P:regulation of DNA replication"/>
    <property type="evidence" value="ECO:0007669"/>
    <property type="project" value="UniProtKB-UniRule"/>
</dbReference>
<dbReference type="InterPro" id="IPR027417">
    <property type="entry name" value="P-loop_NTPase"/>
</dbReference>
<organism evidence="15 16">
    <name type="scientific">PS1 clade bacterium</name>
    <dbReference type="NCBI Taxonomy" id="2175152"/>
    <lineage>
        <taxon>Bacteria</taxon>
        <taxon>Pseudomonadati</taxon>
        <taxon>Pseudomonadota</taxon>
        <taxon>Alphaproteobacteria</taxon>
        <taxon>PS1 clade</taxon>
    </lineage>
</organism>
<dbReference type="GO" id="GO:0003688">
    <property type="term" value="F:DNA replication origin binding"/>
    <property type="evidence" value="ECO:0007669"/>
    <property type="project" value="UniProtKB-UniRule"/>
</dbReference>
<comment type="caution">
    <text evidence="15">The sequence shown here is derived from an EMBL/GenBank/DDBJ whole genome shotgun (WGS) entry which is preliminary data.</text>
</comment>
<evidence type="ECO:0000256" key="9">
    <source>
        <dbReference type="NCBIfam" id="TIGR00362"/>
    </source>
</evidence>
<accession>A0A368DML0</accession>
<comment type="domain">
    <text evidence="8">Domain I is involved in oligomerization and binding regulators, domain II is flexibile and of varying length in different bacteria, domain III forms the AAA+ region, while domain IV binds dsDNA.</text>
</comment>
<dbReference type="InterPro" id="IPR018312">
    <property type="entry name" value="Chromosome_initiator_DnaA_CS"/>
</dbReference>
<feature type="binding site" evidence="8">
    <location>
        <position position="180"/>
    </location>
    <ligand>
        <name>ATP</name>
        <dbReference type="ChEBI" id="CHEBI:30616"/>
    </ligand>
</feature>
<feature type="region of interest" description="Disordered" evidence="12">
    <location>
        <begin position="94"/>
        <end position="131"/>
    </location>
</feature>
<dbReference type="GO" id="GO:0006270">
    <property type="term" value="P:DNA replication initiation"/>
    <property type="evidence" value="ECO:0007669"/>
    <property type="project" value="UniProtKB-UniRule"/>
</dbReference>
<dbReference type="InterPro" id="IPR013317">
    <property type="entry name" value="DnaA_dom"/>
</dbReference>
<dbReference type="PANTHER" id="PTHR30050">
    <property type="entry name" value="CHROMOSOMAL REPLICATION INITIATOR PROTEIN DNAA"/>
    <property type="match status" value="1"/>
</dbReference>
<feature type="binding site" evidence="8">
    <location>
        <position position="181"/>
    </location>
    <ligand>
        <name>ATP</name>
        <dbReference type="ChEBI" id="CHEBI:30616"/>
    </ligand>
</feature>
<dbReference type="InterPro" id="IPR024633">
    <property type="entry name" value="DnaA_N_dom"/>
</dbReference>
<dbReference type="Proteomes" id="UP000253570">
    <property type="component" value="Unassembled WGS sequence"/>
</dbReference>
<dbReference type="GO" id="GO:0005737">
    <property type="term" value="C:cytoplasm"/>
    <property type="evidence" value="ECO:0007669"/>
    <property type="project" value="UniProtKB-SubCell"/>
</dbReference>
<evidence type="ECO:0000256" key="10">
    <source>
        <dbReference type="RuleBase" id="RU000577"/>
    </source>
</evidence>
<dbReference type="SUPFAM" id="SSF52540">
    <property type="entry name" value="P-loop containing nucleoside triphosphate hydrolases"/>
    <property type="match status" value="1"/>
</dbReference>
<keyword evidence="5 8" id="KW-0067">ATP-binding</keyword>
<dbReference type="SUPFAM" id="SSF48295">
    <property type="entry name" value="TrpR-like"/>
    <property type="match status" value="1"/>
</dbReference>
<dbReference type="InterPro" id="IPR020591">
    <property type="entry name" value="Chromosome_initiator_DnaA-like"/>
</dbReference>
<feature type="region of interest" description="Domain IV, binds dsDNA" evidence="8">
    <location>
        <begin position="355"/>
        <end position="475"/>
    </location>
</feature>
<keyword evidence="4 8" id="KW-0547">Nucleotide-binding</keyword>
<keyword evidence="7 8" id="KW-0238">DNA-binding</keyword>
<dbReference type="PROSITE" id="PS01008">
    <property type="entry name" value="DNAA"/>
    <property type="match status" value="1"/>
</dbReference>
<evidence type="ECO:0000256" key="7">
    <source>
        <dbReference type="ARBA" id="ARBA00023125"/>
    </source>
</evidence>
<evidence type="ECO:0000256" key="6">
    <source>
        <dbReference type="ARBA" id="ARBA00023121"/>
    </source>
</evidence>
<feature type="region of interest" description="Domain I, interacts with DnaA modulators" evidence="8">
    <location>
        <begin position="1"/>
        <end position="102"/>
    </location>
</feature>
<dbReference type="HAMAP" id="MF_00377">
    <property type="entry name" value="DnaA_bact"/>
    <property type="match status" value="1"/>
</dbReference>
<dbReference type="Pfam" id="PF11638">
    <property type="entry name" value="DnaA_N"/>
    <property type="match status" value="1"/>
</dbReference>
<dbReference type="InterPro" id="IPR013159">
    <property type="entry name" value="DnaA_C"/>
</dbReference>
<dbReference type="CDD" id="cd06571">
    <property type="entry name" value="Bac_DnaA_C"/>
    <property type="match status" value="1"/>
</dbReference>
<dbReference type="InterPro" id="IPR001957">
    <property type="entry name" value="Chromosome_initiator_DnaA"/>
</dbReference>
<gene>
    <name evidence="8" type="primary">dnaA</name>
    <name evidence="15" type="ORF">DBW71_04955</name>
</gene>
<proteinExistence type="inferred from homology"/>
<evidence type="ECO:0000256" key="11">
    <source>
        <dbReference type="RuleBase" id="RU004227"/>
    </source>
</evidence>
<protein>
    <recommendedName>
        <fullName evidence="8 9">Chromosomal replication initiator protein DnaA</fullName>
    </recommendedName>
</protein>
<dbReference type="Pfam" id="PF08299">
    <property type="entry name" value="Bac_DnaA_C"/>
    <property type="match status" value="1"/>
</dbReference>
<comment type="similarity">
    <text evidence="1 8 11">Belongs to the DnaA family.</text>
</comment>
<dbReference type="InterPro" id="IPR003593">
    <property type="entry name" value="AAA+_ATPase"/>
</dbReference>
<dbReference type="GO" id="GO:0005886">
    <property type="term" value="C:plasma membrane"/>
    <property type="evidence" value="ECO:0007669"/>
    <property type="project" value="TreeGrafter"/>
</dbReference>
<evidence type="ECO:0000256" key="4">
    <source>
        <dbReference type="ARBA" id="ARBA00022741"/>
    </source>
</evidence>
<evidence type="ECO:0000256" key="8">
    <source>
        <dbReference type="HAMAP-Rule" id="MF_00377"/>
    </source>
</evidence>
<comment type="subunit">
    <text evidence="8">Oligomerizes as a right-handed, spiral filament on DNA at oriC.</text>
</comment>
<comment type="function">
    <text evidence="8 10">Plays an essential role in the initiation and regulation of chromosomal replication. ATP-DnaA binds to the origin of replication (oriC) to initiate formation of the DNA replication initiation complex once per cell cycle. Binds the DnaA box (a 9 base pair repeat at the origin) and separates the double-stranded (ds)DNA. Forms a right-handed helical filament on oriC DNA; dsDNA binds to the exterior of the filament while single-stranded (ss)DNA is stabiized in the filament's interior. The ATP-DnaA-oriC complex binds and stabilizes one strand of the AT-rich DNA unwinding element (DUE), permitting loading of DNA polymerase. After initiation quickly degrades to an ADP-DnaA complex that is not apt for DNA replication. Binds acidic phospholipids.</text>
</comment>
<feature type="domain" description="Chromosomal replication initiator DnaA C-terminal" evidence="14">
    <location>
        <begin position="383"/>
        <end position="452"/>
    </location>
</feature>
<evidence type="ECO:0000256" key="2">
    <source>
        <dbReference type="ARBA" id="ARBA00022490"/>
    </source>
</evidence>
<reference evidence="15 16" key="1">
    <citation type="journal article" date="2018" name="Microbiome">
        <title>Fine metagenomic profile of the Mediterranean stratified and mixed water columns revealed by assembly and recruitment.</title>
        <authorList>
            <person name="Haro-Moreno J.M."/>
            <person name="Lopez-Perez M."/>
            <person name="De La Torre J.R."/>
            <person name="Picazo A."/>
            <person name="Camacho A."/>
            <person name="Rodriguez-Valera F."/>
        </authorList>
    </citation>
    <scope>NUCLEOTIDE SEQUENCE [LARGE SCALE GENOMIC DNA]</scope>
    <source>
        <strain evidence="15">MED-G57</strain>
    </source>
</reference>
<dbReference type="Gene3D" id="3.30.300.180">
    <property type="match status" value="1"/>
</dbReference>
<evidence type="ECO:0000256" key="5">
    <source>
        <dbReference type="ARBA" id="ARBA00022840"/>
    </source>
</evidence>
<dbReference type="Pfam" id="PF00308">
    <property type="entry name" value="Bac_DnaA"/>
    <property type="match status" value="1"/>
</dbReference>
<dbReference type="PRINTS" id="PR00051">
    <property type="entry name" value="DNAA"/>
</dbReference>
<dbReference type="SMART" id="SM00382">
    <property type="entry name" value="AAA"/>
    <property type="match status" value="1"/>
</dbReference>
<dbReference type="SMART" id="SM00760">
    <property type="entry name" value="Bac_DnaA_C"/>
    <property type="match status" value="1"/>
</dbReference>
<dbReference type="GO" id="GO:0008289">
    <property type="term" value="F:lipid binding"/>
    <property type="evidence" value="ECO:0007669"/>
    <property type="project" value="UniProtKB-KW"/>
</dbReference>
<evidence type="ECO:0000256" key="12">
    <source>
        <dbReference type="SAM" id="MobiDB-lite"/>
    </source>
</evidence>
<dbReference type="EMBL" id="QOQD01000012">
    <property type="protein sequence ID" value="RCL72566.1"/>
    <property type="molecule type" value="Genomic_DNA"/>
</dbReference>
<comment type="subcellular location">
    <subcellularLocation>
        <location evidence="8">Cytoplasm</location>
    </subcellularLocation>
</comment>
<feature type="binding site" evidence="8">
    <location>
        <position position="182"/>
    </location>
    <ligand>
        <name>ATP</name>
        <dbReference type="ChEBI" id="CHEBI:30616"/>
    </ligand>
</feature>
<sequence>MDSAIDSVNKKYNVQDSWKIVNKSLRIQVGEDLYNSWFTRLEPHKIENGVLTLSLPTLFLKSWIKSRYSDKLLEIWKAEIPEINRVELRVRNHGEKKSENSNSDGYASANNNSSQNIQFTDDNTSANNGTPLDRRYTFNNYVVGRSNALAHAAAMRVAQPQRNTPIEFNPLYIHGPVGTGKTHLLNAIAWETKARNPDRNILFLSAVRFMSSFVEAVKSKDTISFKKIFADVDLLLIDDMQFLQGKAVQQEFCHIFNALDTSKHQIVIAGDSPPSKLEMLDDRMKSRLSGGLVAQIGPTDFDIRRGILEKKLAQTLRGNTRIEVSSAVLDFLARRIQSSGRELEGAMNRIIAAHSLNKRPITVEEAAVSIQDLISEEQNRQIMIEDVLRTISGHFNVTRQDILSSRRHKTIVYPRQIGMYLAKILTSRSLPEIGRKFGGRDHTTVLHAVRKIERLIASDDSIKNSIVSLENSLKE</sequence>
<dbReference type="InterPro" id="IPR038454">
    <property type="entry name" value="DnaA_N_sf"/>
</dbReference>
<dbReference type="AlphaFoldDB" id="A0A368DML0"/>
<feature type="binding site" evidence="8">
    <location>
        <position position="178"/>
    </location>
    <ligand>
        <name>ATP</name>
        <dbReference type="ChEBI" id="CHEBI:30616"/>
    </ligand>
</feature>
<evidence type="ECO:0000313" key="16">
    <source>
        <dbReference type="Proteomes" id="UP000253570"/>
    </source>
</evidence>